<protein>
    <submittedName>
        <fullName evidence="2">Calcium/calmodulin-dependent 3',5'-cyclic nucleotide phosphodiesterase, related</fullName>
    </submittedName>
</protein>
<accession>U6KL81</accession>
<dbReference type="EMBL" id="HG673746">
    <property type="protein sequence ID" value="CDJ37017.1"/>
    <property type="molecule type" value="Genomic_DNA"/>
</dbReference>
<dbReference type="GeneID" id="25250218"/>
<organism evidence="2 3">
    <name type="scientific">Eimeria tenella</name>
    <name type="common">Coccidian parasite</name>
    <dbReference type="NCBI Taxonomy" id="5802"/>
    <lineage>
        <taxon>Eukaryota</taxon>
        <taxon>Sar</taxon>
        <taxon>Alveolata</taxon>
        <taxon>Apicomplexa</taxon>
        <taxon>Conoidasida</taxon>
        <taxon>Coccidia</taxon>
        <taxon>Eucoccidiorida</taxon>
        <taxon>Eimeriorina</taxon>
        <taxon>Eimeriidae</taxon>
        <taxon>Eimeria</taxon>
    </lineage>
</organism>
<keyword evidence="1" id="KW-1133">Transmembrane helix</keyword>
<dbReference type="OrthoDB" id="331710at2759"/>
<reference evidence="2" key="2">
    <citation type="submission" date="2013-10" db="EMBL/GenBank/DDBJ databases">
        <authorList>
            <person name="Aslett M."/>
        </authorList>
    </citation>
    <scope>NUCLEOTIDE SEQUENCE [LARGE SCALE GENOMIC DNA]</scope>
    <source>
        <strain evidence="2">Houghton</strain>
    </source>
</reference>
<dbReference type="VEuPathDB" id="ToxoDB:ETH_00005050"/>
<keyword evidence="1" id="KW-0812">Transmembrane</keyword>
<name>U6KL81_EIMTE</name>
<keyword evidence="1" id="KW-0472">Membrane</keyword>
<dbReference type="RefSeq" id="XP_013227855.1">
    <property type="nucleotide sequence ID" value="XM_013372401.1"/>
</dbReference>
<dbReference type="Proteomes" id="UP000030747">
    <property type="component" value="Unassembled WGS sequence"/>
</dbReference>
<keyword evidence="3" id="KW-1185">Reference proteome</keyword>
<proteinExistence type="predicted"/>
<evidence type="ECO:0000313" key="2">
    <source>
        <dbReference type="EMBL" id="CDJ37017.1"/>
    </source>
</evidence>
<reference evidence="2" key="1">
    <citation type="submission" date="2013-10" db="EMBL/GenBank/DDBJ databases">
        <title>Genomic analysis of the causative agents of coccidiosis in chickens.</title>
        <authorList>
            <person name="Reid A.J."/>
            <person name="Blake D."/>
            <person name="Billington K."/>
            <person name="Browne H."/>
            <person name="Dunn M."/>
            <person name="Hung S."/>
            <person name="Kawahara F."/>
            <person name="Miranda-Saavedra D."/>
            <person name="Mourier T."/>
            <person name="Nagra H."/>
            <person name="Otto T.D."/>
            <person name="Rawlings N."/>
            <person name="Sanchez A."/>
            <person name="Sanders M."/>
            <person name="Subramaniam C."/>
            <person name="Tay Y."/>
            <person name="Dear P."/>
            <person name="Doerig C."/>
            <person name="Gruber A."/>
            <person name="Parkinson J."/>
            <person name="Shirley M."/>
            <person name="Wan K.L."/>
            <person name="Berriman M."/>
            <person name="Tomley F."/>
            <person name="Pain A."/>
        </authorList>
    </citation>
    <scope>NUCLEOTIDE SEQUENCE [LARGE SCALE GENOMIC DNA]</scope>
    <source>
        <strain evidence="2">Houghton</strain>
    </source>
</reference>
<dbReference type="VEuPathDB" id="ToxoDB:ETH2_0812000"/>
<gene>
    <name evidence="2" type="ORF">ETH_00005050</name>
</gene>
<feature type="transmembrane region" description="Helical" evidence="1">
    <location>
        <begin position="47"/>
        <end position="64"/>
    </location>
</feature>
<evidence type="ECO:0000313" key="3">
    <source>
        <dbReference type="Proteomes" id="UP000030747"/>
    </source>
</evidence>
<evidence type="ECO:0000256" key="1">
    <source>
        <dbReference type="SAM" id="Phobius"/>
    </source>
</evidence>
<sequence length="365" mass="41123">MNDPKAAAPQQQQQRWWHFFKRKSAAPPDPNDPVAQQELLRRSHLRCVLPSYIVLLLLLLLLLGETARCIYSSILQQWVEEAVLHLNKETGAYLEYQHALFSVFSSKPASFCYGDLVRAAQQQQQQQQQQEEEFGSSERAALMEAVKAFAPSLCIYRKDLYFFEEPSGELLGNSFSEITKVVYSCGRELAALLARVSRHLPPRVFNYTQRKVQFIDKVFGLIETNKTSKNHWCAAALDDQEVQLIHNTTVELEALNNTIKKQRILGRLKLICGIQSILVASEAPPALMQMMRMMEASIHQALQQSHTAALHVGLELQSCVDTKEIIPIRTLLDGCLEVYRHELRARGQPPLAAAAAAAAAVEVAY</sequence>
<dbReference type="AlphaFoldDB" id="U6KL81"/>